<feature type="transmembrane region" description="Helical" evidence="12">
    <location>
        <begin position="108"/>
        <end position="138"/>
    </location>
</feature>
<feature type="transmembrane region" description="Helical" evidence="12">
    <location>
        <begin position="291"/>
        <end position="313"/>
    </location>
</feature>
<dbReference type="Pfam" id="PF00367">
    <property type="entry name" value="PTS_EIIB"/>
    <property type="match status" value="1"/>
</dbReference>
<proteinExistence type="predicted"/>
<feature type="transmembrane region" description="Helical" evidence="12">
    <location>
        <begin position="178"/>
        <end position="199"/>
    </location>
</feature>
<feature type="transmembrane region" description="Helical" evidence="12">
    <location>
        <begin position="251"/>
        <end position="271"/>
    </location>
</feature>
<feature type="active site" description="Phosphocysteine intermediate; for EIIB activity" evidence="11">
    <location>
        <position position="31"/>
    </location>
</feature>
<evidence type="ECO:0000259" key="14">
    <source>
        <dbReference type="PROSITE" id="PS51103"/>
    </source>
</evidence>
<feature type="transmembrane region" description="Helical" evidence="12">
    <location>
        <begin position="205"/>
        <end position="230"/>
    </location>
</feature>
<evidence type="ECO:0000256" key="7">
    <source>
        <dbReference type="ARBA" id="ARBA00022692"/>
    </source>
</evidence>
<keyword evidence="9 12" id="KW-1133">Transmembrane helix</keyword>
<keyword evidence="3" id="KW-1003">Cell membrane</keyword>
<evidence type="ECO:0000256" key="6">
    <source>
        <dbReference type="ARBA" id="ARBA00022683"/>
    </source>
</evidence>
<keyword evidence="10 12" id="KW-0472">Membrane</keyword>
<dbReference type="GO" id="GO:0005886">
    <property type="term" value="C:plasma membrane"/>
    <property type="evidence" value="ECO:0007669"/>
    <property type="project" value="UniProtKB-SubCell"/>
</dbReference>
<protein>
    <recommendedName>
        <fullName evidence="17">EIIBCA-Bgl</fullName>
    </recommendedName>
</protein>
<feature type="domain" description="PTS EIIC type-1" evidence="14">
    <location>
        <begin position="123"/>
        <end position="411"/>
    </location>
</feature>
<evidence type="ECO:0000313" key="15">
    <source>
        <dbReference type="EMBL" id="GGH56268.1"/>
    </source>
</evidence>
<evidence type="ECO:0000256" key="3">
    <source>
        <dbReference type="ARBA" id="ARBA00022475"/>
    </source>
</evidence>
<evidence type="ECO:0000313" key="16">
    <source>
        <dbReference type="Proteomes" id="UP000600171"/>
    </source>
</evidence>
<dbReference type="AlphaFoldDB" id="A0A917IKL7"/>
<dbReference type="InterPro" id="IPR036878">
    <property type="entry name" value="Glu_permease_IIB"/>
</dbReference>
<keyword evidence="16" id="KW-1185">Reference proteome</keyword>
<dbReference type="GO" id="GO:0008982">
    <property type="term" value="F:protein-N(PI)-phosphohistidine-sugar phosphotransferase activity"/>
    <property type="evidence" value="ECO:0007669"/>
    <property type="project" value="InterPro"/>
</dbReference>
<dbReference type="GO" id="GO:0090589">
    <property type="term" value="F:protein-phosphocysteine-trehalose phosphotransferase system transporter activity"/>
    <property type="evidence" value="ECO:0007669"/>
    <property type="project" value="TreeGrafter"/>
</dbReference>
<dbReference type="Proteomes" id="UP000600171">
    <property type="component" value="Unassembled WGS sequence"/>
</dbReference>
<dbReference type="InterPro" id="IPR018113">
    <property type="entry name" value="PTrfase_EIIB_Cys"/>
</dbReference>
<evidence type="ECO:0000256" key="9">
    <source>
        <dbReference type="ARBA" id="ARBA00022989"/>
    </source>
</evidence>
<comment type="caution">
    <text evidence="15">The sequence shown here is derived from an EMBL/GenBank/DDBJ whole genome shotgun (WGS) entry which is preliminary data.</text>
</comment>
<evidence type="ECO:0000256" key="1">
    <source>
        <dbReference type="ARBA" id="ARBA00004651"/>
    </source>
</evidence>
<keyword evidence="8" id="KW-0418">Kinase</keyword>
<comment type="subcellular location">
    <subcellularLocation>
        <location evidence="1">Cell membrane</location>
        <topology evidence="1">Multi-pass membrane protein</topology>
    </subcellularLocation>
</comment>
<sequence>MASTKVDYAQTGLDVLDLVGGENNVRSLAHCATRLRFTLNDNSKANKDQILALPGVVTVIQAGGQYQVVIGDNVVTAYDAITTNSNLGKSDAGSESDSQKPKNPFNRFISMISAIFSLIIWTIAAAGLIKAFLALFTVGFPLLDSESQTYLILSALGDAFIYFFPIALAVSGAKYFKVNLGTSIAIAAFLVYPAIYGLYEAGEPVSLFGIPVVMASYTYSVFPIIVAIWVQSLIEPKLMKVIPSWMRNFTVPFIVIIVVSLLTLLAIGPVISLATNLVADGLTWIWGPAPWLGGFIMGMFWQVFVMFGLHWGISPIMINEIAINGHSLLFGALPSAVLAQCAAALAIALRTQDKNLRQMALPTSISGFFSGVTEPIVYGVNLPLKRPFFIAITARWYWWSTRCLWRLGFYS</sequence>
<dbReference type="GO" id="GO:0016301">
    <property type="term" value="F:kinase activity"/>
    <property type="evidence" value="ECO:0007669"/>
    <property type="project" value="UniProtKB-KW"/>
</dbReference>
<dbReference type="SUPFAM" id="SSF55604">
    <property type="entry name" value="Glucose permease domain IIB"/>
    <property type="match status" value="1"/>
</dbReference>
<organism evidence="15 16">
    <name type="scientific">Rothia aerolata</name>
    <dbReference type="NCBI Taxonomy" id="1812262"/>
    <lineage>
        <taxon>Bacteria</taxon>
        <taxon>Bacillati</taxon>
        <taxon>Actinomycetota</taxon>
        <taxon>Actinomycetes</taxon>
        <taxon>Micrococcales</taxon>
        <taxon>Micrococcaceae</taxon>
        <taxon>Rothia</taxon>
    </lineage>
</organism>
<feature type="transmembrane region" description="Helical" evidence="12">
    <location>
        <begin position="325"/>
        <end position="349"/>
    </location>
</feature>
<dbReference type="PROSITE" id="PS51098">
    <property type="entry name" value="PTS_EIIB_TYPE_1"/>
    <property type="match status" value="1"/>
</dbReference>
<gene>
    <name evidence="15" type="ORF">GCM10007359_00190</name>
</gene>
<feature type="transmembrane region" description="Helical" evidence="12">
    <location>
        <begin position="150"/>
        <end position="171"/>
    </location>
</feature>
<keyword evidence="4" id="KW-0762">Sugar transport</keyword>
<keyword evidence="6" id="KW-0598">Phosphotransferase system</keyword>
<dbReference type="RefSeq" id="WP_229722975.1">
    <property type="nucleotide sequence ID" value="NZ_BMDC01000001.1"/>
</dbReference>
<dbReference type="PANTHER" id="PTHR30175">
    <property type="entry name" value="PHOSPHOTRANSFERASE SYSTEM TRANSPORT PROTEIN"/>
    <property type="match status" value="1"/>
</dbReference>
<dbReference type="PROSITE" id="PS51103">
    <property type="entry name" value="PTS_EIIC_TYPE_1"/>
    <property type="match status" value="1"/>
</dbReference>
<dbReference type="InterPro" id="IPR003352">
    <property type="entry name" value="PTS_EIIC"/>
</dbReference>
<keyword evidence="7 12" id="KW-0812">Transmembrane</keyword>
<dbReference type="Pfam" id="PF02378">
    <property type="entry name" value="PTS_EIIC"/>
    <property type="match status" value="1"/>
</dbReference>
<dbReference type="InterPro" id="IPR013013">
    <property type="entry name" value="PTS_EIIC_1"/>
</dbReference>
<keyword evidence="2" id="KW-0813">Transport</keyword>
<evidence type="ECO:0000256" key="8">
    <source>
        <dbReference type="ARBA" id="ARBA00022777"/>
    </source>
</evidence>
<evidence type="ECO:0008006" key="17">
    <source>
        <dbReference type="Google" id="ProtNLM"/>
    </source>
</evidence>
<evidence type="ECO:0000256" key="2">
    <source>
        <dbReference type="ARBA" id="ARBA00022448"/>
    </source>
</evidence>
<keyword evidence="5" id="KW-0808">Transferase</keyword>
<name>A0A917IKL7_9MICC</name>
<feature type="domain" description="PTS EIIB type-1" evidence="13">
    <location>
        <begin position="9"/>
        <end position="91"/>
    </location>
</feature>
<evidence type="ECO:0000256" key="4">
    <source>
        <dbReference type="ARBA" id="ARBA00022597"/>
    </source>
</evidence>
<dbReference type="PANTHER" id="PTHR30175:SF1">
    <property type="entry name" value="PTS SYSTEM ARBUTIN-, CELLOBIOSE-, AND SALICIN-SPECIFIC EIIBC COMPONENT-RELATED"/>
    <property type="match status" value="1"/>
</dbReference>
<dbReference type="CDD" id="cd00212">
    <property type="entry name" value="PTS_IIB_glc"/>
    <property type="match status" value="1"/>
</dbReference>
<dbReference type="InterPro" id="IPR001996">
    <property type="entry name" value="PTS_IIB_1"/>
</dbReference>
<evidence type="ECO:0000256" key="11">
    <source>
        <dbReference type="PROSITE-ProRule" id="PRU00421"/>
    </source>
</evidence>
<dbReference type="GO" id="GO:0009401">
    <property type="term" value="P:phosphoenolpyruvate-dependent sugar phosphotransferase system"/>
    <property type="evidence" value="ECO:0007669"/>
    <property type="project" value="UniProtKB-KW"/>
</dbReference>
<dbReference type="GO" id="GO:0015771">
    <property type="term" value="P:trehalose transport"/>
    <property type="evidence" value="ECO:0007669"/>
    <property type="project" value="TreeGrafter"/>
</dbReference>
<dbReference type="InterPro" id="IPR050558">
    <property type="entry name" value="PTS_Sugar-Specific_Components"/>
</dbReference>
<evidence type="ECO:0000259" key="13">
    <source>
        <dbReference type="PROSITE" id="PS51098"/>
    </source>
</evidence>
<accession>A0A917IKL7</accession>
<dbReference type="PROSITE" id="PS01035">
    <property type="entry name" value="PTS_EIIB_TYPE_1_CYS"/>
    <property type="match status" value="1"/>
</dbReference>
<evidence type="ECO:0000256" key="12">
    <source>
        <dbReference type="SAM" id="Phobius"/>
    </source>
</evidence>
<dbReference type="Gene3D" id="3.30.1360.60">
    <property type="entry name" value="Glucose permease domain IIB"/>
    <property type="match status" value="1"/>
</dbReference>
<evidence type="ECO:0000256" key="10">
    <source>
        <dbReference type="ARBA" id="ARBA00023136"/>
    </source>
</evidence>
<evidence type="ECO:0000256" key="5">
    <source>
        <dbReference type="ARBA" id="ARBA00022679"/>
    </source>
</evidence>
<reference evidence="15 16" key="1">
    <citation type="journal article" date="2014" name="Int. J. Syst. Evol. Microbiol.">
        <title>Complete genome sequence of Corynebacterium casei LMG S-19264T (=DSM 44701T), isolated from a smear-ripened cheese.</title>
        <authorList>
            <consortium name="US DOE Joint Genome Institute (JGI-PGF)"/>
            <person name="Walter F."/>
            <person name="Albersmeier A."/>
            <person name="Kalinowski J."/>
            <person name="Ruckert C."/>
        </authorList>
    </citation>
    <scope>NUCLEOTIDE SEQUENCE [LARGE SCALE GENOMIC DNA]</scope>
    <source>
        <strain evidence="15 16">CCM 8669</strain>
    </source>
</reference>
<dbReference type="EMBL" id="BMDC01000001">
    <property type="protein sequence ID" value="GGH56268.1"/>
    <property type="molecule type" value="Genomic_DNA"/>
</dbReference>